<dbReference type="EMBL" id="CAJVPT010007806">
    <property type="protein sequence ID" value="CAG8544920.1"/>
    <property type="molecule type" value="Genomic_DNA"/>
</dbReference>
<sequence length="811" mass="92814">MGVPALFRWLSKKYPKIIEKVIEESPANINGVEIPVDISKPNPNGMEFDNLYLDMNGIIHPCCNPENKKAPETEDDMMIEIFKYIERIVAMVRPRKILYLAIDGVAPRAKMNQQRSRRFRKARDDNNKLEEKSKEIEKLEESGVTVDTELQKKGFDTNCITPGTPFMANLAKCLRYWIADKLNSDPGWKNLKVILSDASVPGEGEHKYLEVELKVSSVNWPFNLENAIDDWIFLCFFVGNDFLPHLPSLEIREGAIDTLISIWKRCLPLMGGYMTNSGDVDLKRVQYLVTELGKMEDEIFIRRHNNDQKRSTQPAYKRRKINDAKDVNASNASELPHLPVGMQLLPVKGVDSEVRSRSNEEVVSNRQTLRMANLSAARKLRAELNGSNYDSASTGVSTVSQKQITVLKDSHTEKEQELSQSSSSSLAGKKRKSEDQVDSAQSSSGVEDEEETEESSDFINIGDIQICFDLGEPFKPFEQLMGVLPAESKDHLPEPFWRLMTHEDSEIIDFYPSNFRIDLNGKKYDWQGVALLPFIEEFRLLKAVNTVYPFLSSEEDFRNTLGSDVLCLSNKHRLYDELCALYSKRKNDEPIPLNPTISDKLIGFVARDPNCIPESTFYSPLPERNLPDIVNDRSLSVLFSLPKKANGSMHKSVLLKNAKLDPPVLGREDHDLIRNGRGRGRGRGYNNSPSRGHSYHNVRDLPGYQYTSAYERENRYGSYDNRDYYGYQYNSGSSYENRDDSRYHSNNYYENSSRYHHHARGAYPYNVSARGNTRGFGRGTINNYYARNGYSQNNYGDRYESQDSYKRDNER</sequence>
<organism evidence="1 2">
    <name type="scientific">Acaulospora colombiana</name>
    <dbReference type="NCBI Taxonomy" id="27376"/>
    <lineage>
        <taxon>Eukaryota</taxon>
        <taxon>Fungi</taxon>
        <taxon>Fungi incertae sedis</taxon>
        <taxon>Mucoromycota</taxon>
        <taxon>Glomeromycotina</taxon>
        <taxon>Glomeromycetes</taxon>
        <taxon>Diversisporales</taxon>
        <taxon>Acaulosporaceae</taxon>
        <taxon>Acaulospora</taxon>
    </lineage>
</organism>
<name>A0ACA9LTE6_9GLOM</name>
<accession>A0ACA9LTE6</accession>
<comment type="caution">
    <text evidence="1">The sequence shown here is derived from an EMBL/GenBank/DDBJ whole genome shotgun (WGS) entry which is preliminary data.</text>
</comment>
<dbReference type="Proteomes" id="UP000789525">
    <property type="component" value="Unassembled WGS sequence"/>
</dbReference>
<keyword evidence="2" id="KW-1185">Reference proteome</keyword>
<evidence type="ECO:0000313" key="2">
    <source>
        <dbReference type="Proteomes" id="UP000789525"/>
    </source>
</evidence>
<evidence type="ECO:0000313" key="1">
    <source>
        <dbReference type="EMBL" id="CAG8544920.1"/>
    </source>
</evidence>
<reference evidence="1" key="1">
    <citation type="submission" date="2021-06" db="EMBL/GenBank/DDBJ databases">
        <authorList>
            <person name="Kallberg Y."/>
            <person name="Tangrot J."/>
            <person name="Rosling A."/>
        </authorList>
    </citation>
    <scope>NUCLEOTIDE SEQUENCE</scope>
    <source>
        <strain evidence="1">CL356</strain>
    </source>
</reference>
<proteinExistence type="predicted"/>
<protein>
    <submittedName>
        <fullName evidence="1">10050_t:CDS:1</fullName>
    </submittedName>
</protein>
<gene>
    <name evidence="1" type="ORF">ACOLOM_LOCUS4613</name>
</gene>